<dbReference type="PANTHER" id="PTHR47853">
    <property type="entry name" value="EXPRESSED PROTEIN"/>
    <property type="match status" value="1"/>
</dbReference>
<dbReference type="AlphaFoldDB" id="A0A8T0MRI8"/>
<reference evidence="3" key="1">
    <citation type="submission" date="2020-05" db="EMBL/GenBank/DDBJ databases">
        <title>WGS assembly of Panicum virgatum.</title>
        <authorList>
            <person name="Lovell J.T."/>
            <person name="Jenkins J."/>
            <person name="Shu S."/>
            <person name="Juenger T.E."/>
            <person name="Schmutz J."/>
        </authorList>
    </citation>
    <scope>NUCLEOTIDE SEQUENCE</scope>
    <source>
        <strain evidence="3">AP13</strain>
    </source>
</reference>
<dbReference type="InterPro" id="IPR017923">
    <property type="entry name" value="TFIIS_N"/>
</dbReference>
<dbReference type="Proteomes" id="UP000823388">
    <property type="component" value="Chromosome 9N"/>
</dbReference>
<gene>
    <name evidence="3" type="ORF">PVAP13_9NG452000</name>
</gene>
<sequence>MAVLADPRPTRTQQQSPPPPPEERYNPPLPHPRSLHSHPPTIRRSRSPSHTPPRRSRSRARRRCRCRCRRHGGAEPAPPLEAILRGVRPGGRRDRGCRPGALPRRVPQREGRRRGAALRRPGGGRRPRGGAEELCVVLDGFMAESLLTLQAVPAEAVPGMLASSADLAKAVGSLRCHQSARVSGLARDVIRGWSAAIEEDIARTSAAMKKLDDLSRVKAADASHPLTNKTKPMAAGSHHPRTTEKAKAATATTIPESMPKTTPPFEEKMEATKRKLREGYRAVEDAKQKRKTKEIKPPKMLEQRQRKMHPILRERSQARCGSSRPVRRCLVSSFERV</sequence>
<evidence type="ECO:0000259" key="2">
    <source>
        <dbReference type="Pfam" id="PF08711"/>
    </source>
</evidence>
<proteinExistence type="predicted"/>
<evidence type="ECO:0000313" key="3">
    <source>
        <dbReference type="EMBL" id="KAG2539820.1"/>
    </source>
</evidence>
<accession>A0A8T0MRI8</accession>
<protein>
    <recommendedName>
        <fullName evidence="2">TFIIS N-terminal domain-containing protein</fullName>
    </recommendedName>
</protein>
<organism evidence="3 4">
    <name type="scientific">Panicum virgatum</name>
    <name type="common">Blackwell switchgrass</name>
    <dbReference type="NCBI Taxonomy" id="38727"/>
    <lineage>
        <taxon>Eukaryota</taxon>
        <taxon>Viridiplantae</taxon>
        <taxon>Streptophyta</taxon>
        <taxon>Embryophyta</taxon>
        <taxon>Tracheophyta</taxon>
        <taxon>Spermatophyta</taxon>
        <taxon>Magnoliopsida</taxon>
        <taxon>Liliopsida</taxon>
        <taxon>Poales</taxon>
        <taxon>Poaceae</taxon>
        <taxon>PACMAD clade</taxon>
        <taxon>Panicoideae</taxon>
        <taxon>Panicodae</taxon>
        <taxon>Paniceae</taxon>
        <taxon>Panicinae</taxon>
        <taxon>Panicum</taxon>
        <taxon>Panicum sect. Hiantes</taxon>
    </lineage>
</organism>
<evidence type="ECO:0000313" key="4">
    <source>
        <dbReference type="Proteomes" id="UP000823388"/>
    </source>
</evidence>
<feature type="region of interest" description="Disordered" evidence="1">
    <location>
        <begin position="222"/>
        <end position="264"/>
    </location>
</feature>
<feature type="domain" description="TFIIS N-terminal" evidence="2">
    <location>
        <begin position="146"/>
        <end position="197"/>
    </location>
</feature>
<feature type="compositionally biased region" description="Basic and acidic residues" evidence="1">
    <location>
        <begin position="294"/>
        <end position="317"/>
    </location>
</feature>
<feature type="compositionally biased region" description="Basic residues" evidence="1">
    <location>
        <begin position="111"/>
        <end position="128"/>
    </location>
</feature>
<feature type="compositionally biased region" description="Basic residues" evidence="1">
    <location>
        <begin position="33"/>
        <end position="71"/>
    </location>
</feature>
<keyword evidence="4" id="KW-1185">Reference proteome</keyword>
<dbReference type="Pfam" id="PF08711">
    <property type="entry name" value="Med26"/>
    <property type="match status" value="1"/>
</dbReference>
<dbReference type="EMBL" id="CM029054">
    <property type="protein sequence ID" value="KAG2539820.1"/>
    <property type="molecule type" value="Genomic_DNA"/>
</dbReference>
<evidence type="ECO:0000256" key="1">
    <source>
        <dbReference type="SAM" id="MobiDB-lite"/>
    </source>
</evidence>
<feature type="region of interest" description="Disordered" evidence="1">
    <location>
        <begin position="283"/>
        <end position="325"/>
    </location>
</feature>
<dbReference type="PANTHER" id="PTHR47853:SF1">
    <property type="entry name" value="EXPRESSED PROTEIN"/>
    <property type="match status" value="1"/>
</dbReference>
<feature type="region of interest" description="Disordered" evidence="1">
    <location>
        <begin position="1"/>
        <end position="130"/>
    </location>
</feature>
<comment type="caution">
    <text evidence="3">The sequence shown here is derived from an EMBL/GenBank/DDBJ whole genome shotgun (WGS) entry which is preliminary data.</text>
</comment>
<name>A0A8T0MRI8_PANVG</name>